<dbReference type="InterPro" id="IPR003441">
    <property type="entry name" value="NAC-dom"/>
</dbReference>
<sequence length="254" mass="28838">MGDKIPVGYRFYPTEEELIFYLHQKFEGANLDRLIPVLYIYDYDPSELPELSGEPCRRDTQLREWYFFIPRQEREARGGRTNRLTTSGYWKATGSPGSVYSSDDRIIGVKRTMVFYKGRASGDKSGTSAAGIKTDWKMNEYRALDHHGKPRLELSVCRVYTESKCVRSFDRKPSSRVSTGRSPALEVPFNDHQPVPLNSDARAMGRTCSDDQSSCSGETGGGDAHQSNPGDDLLGMEIDNLPLWEWEELNGFWN</sequence>
<keyword evidence="3" id="KW-0804">Transcription</keyword>
<protein>
    <recommendedName>
        <fullName evidence="6">NAC domain-containing protein</fullName>
    </recommendedName>
</protein>
<accession>A0AAD3SFZ0</accession>
<dbReference type="PANTHER" id="PTHR31744">
    <property type="entry name" value="PROTEIN CUP-SHAPED COTYLEDON 2-RELATED"/>
    <property type="match status" value="1"/>
</dbReference>
<dbReference type="InterPro" id="IPR036093">
    <property type="entry name" value="NAC_dom_sf"/>
</dbReference>
<evidence type="ECO:0000313" key="8">
    <source>
        <dbReference type="Proteomes" id="UP001279734"/>
    </source>
</evidence>
<organism evidence="7 8">
    <name type="scientific">Nepenthes gracilis</name>
    <name type="common">Slender pitcher plant</name>
    <dbReference type="NCBI Taxonomy" id="150966"/>
    <lineage>
        <taxon>Eukaryota</taxon>
        <taxon>Viridiplantae</taxon>
        <taxon>Streptophyta</taxon>
        <taxon>Embryophyta</taxon>
        <taxon>Tracheophyta</taxon>
        <taxon>Spermatophyta</taxon>
        <taxon>Magnoliopsida</taxon>
        <taxon>eudicotyledons</taxon>
        <taxon>Gunneridae</taxon>
        <taxon>Pentapetalae</taxon>
        <taxon>Caryophyllales</taxon>
        <taxon>Nepenthaceae</taxon>
        <taxon>Nepenthes</taxon>
    </lineage>
</organism>
<reference evidence="7" key="1">
    <citation type="submission" date="2023-05" db="EMBL/GenBank/DDBJ databases">
        <title>Nepenthes gracilis genome sequencing.</title>
        <authorList>
            <person name="Fukushima K."/>
        </authorList>
    </citation>
    <scope>NUCLEOTIDE SEQUENCE</scope>
    <source>
        <strain evidence="7">SING2019-196</strain>
    </source>
</reference>
<evidence type="ECO:0000256" key="1">
    <source>
        <dbReference type="ARBA" id="ARBA00023015"/>
    </source>
</evidence>
<dbReference type="Pfam" id="PF02365">
    <property type="entry name" value="NAM"/>
    <property type="match status" value="1"/>
</dbReference>
<dbReference type="GO" id="GO:0006355">
    <property type="term" value="P:regulation of DNA-templated transcription"/>
    <property type="evidence" value="ECO:0007669"/>
    <property type="project" value="InterPro"/>
</dbReference>
<evidence type="ECO:0000259" key="6">
    <source>
        <dbReference type="PROSITE" id="PS51005"/>
    </source>
</evidence>
<dbReference type="Gene3D" id="2.170.150.80">
    <property type="entry name" value="NAC domain"/>
    <property type="match status" value="1"/>
</dbReference>
<comment type="caution">
    <text evidence="7">The sequence shown here is derived from an EMBL/GenBank/DDBJ whole genome shotgun (WGS) entry which is preliminary data.</text>
</comment>
<keyword evidence="2" id="KW-0238">DNA-binding</keyword>
<keyword evidence="1" id="KW-0805">Transcription regulation</keyword>
<gene>
    <name evidence="7" type="ORF">Nepgr_011805</name>
</gene>
<evidence type="ECO:0000256" key="4">
    <source>
        <dbReference type="ARBA" id="ARBA00023242"/>
    </source>
</evidence>
<evidence type="ECO:0000256" key="3">
    <source>
        <dbReference type="ARBA" id="ARBA00023163"/>
    </source>
</evidence>
<feature type="domain" description="NAC" evidence="6">
    <location>
        <begin position="5"/>
        <end position="162"/>
    </location>
</feature>
<evidence type="ECO:0000256" key="2">
    <source>
        <dbReference type="ARBA" id="ARBA00023125"/>
    </source>
</evidence>
<dbReference type="PANTHER" id="PTHR31744:SF220">
    <property type="entry name" value="LOW QUALITY PROTEIN: NAC DOMAIN-CONTAINING PROTEIN 90-LIKE"/>
    <property type="match status" value="1"/>
</dbReference>
<proteinExistence type="predicted"/>
<dbReference type="PROSITE" id="PS51005">
    <property type="entry name" value="NAC"/>
    <property type="match status" value="1"/>
</dbReference>
<dbReference type="EMBL" id="BSYO01000009">
    <property type="protein sequence ID" value="GMH09964.1"/>
    <property type="molecule type" value="Genomic_DNA"/>
</dbReference>
<name>A0AAD3SFZ0_NEPGR</name>
<dbReference type="AlphaFoldDB" id="A0AAD3SFZ0"/>
<keyword evidence="4" id="KW-0539">Nucleus</keyword>
<dbReference type="GO" id="GO:0003677">
    <property type="term" value="F:DNA binding"/>
    <property type="evidence" value="ECO:0007669"/>
    <property type="project" value="UniProtKB-KW"/>
</dbReference>
<feature type="region of interest" description="Disordered" evidence="5">
    <location>
        <begin position="172"/>
        <end position="233"/>
    </location>
</feature>
<keyword evidence="8" id="KW-1185">Reference proteome</keyword>
<dbReference type="Proteomes" id="UP001279734">
    <property type="component" value="Unassembled WGS sequence"/>
</dbReference>
<evidence type="ECO:0000313" key="7">
    <source>
        <dbReference type="EMBL" id="GMH09964.1"/>
    </source>
</evidence>
<evidence type="ECO:0000256" key="5">
    <source>
        <dbReference type="SAM" id="MobiDB-lite"/>
    </source>
</evidence>
<dbReference type="SUPFAM" id="SSF101941">
    <property type="entry name" value="NAC domain"/>
    <property type="match status" value="1"/>
</dbReference>